<dbReference type="InterPro" id="IPR007213">
    <property type="entry name" value="Ppm1/Ppm2/Tcmp"/>
</dbReference>
<name>A0A544W404_9MYCO</name>
<evidence type="ECO:0000256" key="2">
    <source>
        <dbReference type="ARBA" id="ARBA00008138"/>
    </source>
</evidence>
<comment type="similarity">
    <text evidence="2 6">Belongs to the UPF0677 family.</text>
</comment>
<dbReference type="NCBIfam" id="TIGR00027">
    <property type="entry name" value="mthyl_TIGR00027"/>
    <property type="match status" value="1"/>
</dbReference>
<evidence type="ECO:0000256" key="4">
    <source>
        <dbReference type="ARBA" id="ARBA00022679"/>
    </source>
</evidence>
<keyword evidence="5 6" id="KW-0949">S-adenosyl-L-methionine</keyword>
<dbReference type="FunFam" id="3.40.50.150:FF:000152">
    <property type="entry name" value="S-adenosyl-L-methionine-dependent methyltransferase"/>
    <property type="match status" value="1"/>
</dbReference>
<dbReference type="GO" id="GO:0032259">
    <property type="term" value="P:methylation"/>
    <property type="evidence" value="ECO:0007669"/>
    <property type="project" value="UniProtKB-KW"/>
</dbReference>
<accession>A0A544W404</accession>
<evidence type="ECO:0000256" key="3">
    <source>
        <dbReference type="ARBA" id="ARBA00022603"/>
    </source>
</evidence>
<evidence type="ECO:0000256" key="5">
    <source>
        <dbReference type="ARBA" id="ARBA00022691"/>
    </source>
</evidence>
<comment type="function">
    <text evidence="1 6">Exhibits S-adenosyl-L-methionine-dependent methyltransferase activity.</text>
</comment>
<feature type="region of interest" description="Disordered" evidence="7">
    <location>
        <begin position="285"/>
        <end position="304"/>
    </location>
</feature>
<evidence type="ECO:0000256" key="7">
    <source>
        <dbReference type="SAM" id="MobiDB-lite"/>
    </source>
</evidence>
<dbReference type="PANTHER" id="PTHR43619">
    <property type="entry name" value="S-ADENOSYL-L-METHIONINE-DEPENDENT METHYLTRANSFERASE YKTD-RELATED"/>
    <property type="match status" value="1"/>
</dbReference>
<dbReference type="InterPro" id="IPR011610">
    <property type="entry name" value="SAM_mthyl_Trfase_ML2640-like"/>
</dbReference>
<dbReference type="EMBL" id="VIFX01000009">
    <property type="protein sequence ID" value="TQR86973.1"/>
    <property type="molecule type" value="Genomic_DNA"/>
</dbReference>
<dbReference type="EC" id="2.1.1.-" evidence="6"/>
<organism evidence="8 9">
    <name type="scientific">Mycolicibacterium hodleri</name>
    <dbReference type="NCBI Taxonomy" id="49897"/>
    <lineage>
        <taxon>Bacteria</taxon>
        <taxon>Bacillati</taxon>
        <taxon>Actinomycetota</taxon>
        <taxon>Actinomycetes</taxon>
        <taxon>Mycobacteriales</taxon>
        <taxon>Mycobacteriaceae</taxon>
        <taxon>Mycolicibacterium</taxon>
    </lineage>
</organism>
<evidence type="ECO:0000256" key="1">
    <source>
        <dbReference type="ARBA" id="ARBA00003907"/>
    </source>
</evidence>
<dbReference type="Pfam" id="PF04072">
    <property type="entry name" value="LCM"/>
    <property type="match status" value="1"/>
</dbReference>
<evidence type="ECO:0000313" key="8">
    <source>
        <dbReference type="EMBL" id="TQR86973.1"/>
    </source>
</evidence>
<proteinExistence type="inferred from homology"/>
<dbReference type="GO" id="GO:0008168">
    <property type="term" value="F:methyltransferase activity"/>
    <property type="evidence" value="ECO:0007669"/>
    <property type="project" value="UniProtKB-UniRule"/>
</dbReference>
<comment type="caution">
    <text evidence="8">The sequence shown here is derived from an EMBL/GenBank/DDBJ whole genome shotgun (WGS) entry which is preliminary data.</text>
</comment>
<dbReference type="Proteomes" id="UP000315759">
    <property type="component" value="Unassembled WGS sequence"/>
</dbReference>
<dbReference type="RefSeq" id="WP_142551829.1">
    <property type="nucleotide sequence ID" value="NZ_VIFX01000009.1"/>
</dbReference>
<gene>
    <name evidence="8" type="ORF">D8S82_09415</name>
</gene>
<evidence type="ECO:0000256" key="6">
    <source>
        <dbReference type="RuleBase" id="RU362030"/>
    </source>
</evidence>
<reference evidence="8 9" key="1">
    <citation type="submission" date="2018-10" db="EMBL/GenBank/DDBJ databases">
        <title>Draft genome of Mycobacterium hodleri strain B.</title>
        <authorList>
            <person name="Amande T.J."/>
            <person name="Mcgenity T.J."/>
        </authorList>
    </citation>
    <scope>NUCLEOTIDE SEQUENCE [LARGE SCALE GENOMIC DNA]</scope>
    <source>
        <strain evidence="8 9">B</strain>
    </source>
</reference>
<keyword evidence="4 8" id="KW-0808">Transferase</keyword>
<dbReference type="Gene3D" id="3.40.50.150">
    <property type="entry name" value="Vaccinia Virus protein VP39"/>
    <property type="match status" value="1"/>
</dbReference>
<evidence type="ECO:0000313" key="9">
    <source>
        <dbReference type="Proteomes" id="UP000315759"/>
    </source>
</evidence>
<dbReference type="PANTHER" id="PTHR43619:SF2">
    <property type="entry name" value="S-ADENOSYL-L-METHIONINE-DEPENDENT METHYLTRANSFERASES SUPERFAMILY PROTEIN"/>
    <property type="match status" value="1"/>
</dbReference>
<protein>
    <recommendedName>
        <fullName evidence="6">S-adenosyl-L-methionine-dependent methyltransferase</fullName>
        <ecNumber evidence="6">2.1.1.-</ecNumber>
    </recommendedName>
</protein>
<feature type="compositionally biased region" description="Polar residues" evidence="7">
    <location>
        <begin position="294"/>
        <end position="304"/>
    </location>
</feature>
<dbReference type="InterPro" id="IPR029063">
    <property type="entry name" value="SAM-dependent_MTases_sf"/>
</dbReference>
<sequence>MRPGDDERDTWDITTSVGSTALFVAAARALEAQRPEPLVLDPYAEIFCRAAGGEWSDMMDGRASGSHGRQLLEGDFGGYFVSFQASRTKYFDAYFADATAAGVRQIVVLAAGLDSRAYRLPWPDGTVIFELDQPKVLAFKRDVIAQLGDSPRADRREVAVDLRDDWPRALVDAGFDPSVPTAWIAEGLLIYLPAAAQDQLFAGIDGLSAPGSRVAVEEGRPMPQHVFEARQQEERDAGQEGTFFTLVYNEQIAPADEWFGARGWHATPTPLARYLTSVGRPIPADDPDAGPMAESNSLVSAVKG</sequence>
<dbReference type="AlphaFoldDB" id="A0A544W404"/>
<keyword evidence="3 6" id="KW-0489">Methyltransferase</keyword>
<keyword evidence="9" id="KW-1185">Reference proteome</keyword>
<dbReference type="SUPFAM" id="SSF53335">
    <property type="entry name" value="S-adenosyl-L-methionine-dependent methyltransferases"/>
    <property type="match status" value="1"/>
</dbReference>